<protein>
    <submittedName>
        <fullName evidence="2">Uncharacterized protein</fullName>
    </submittedName>
</protein>
<sequence>MVNLSNKRQILSSRLSRHYFNSQKVEDLTTAQLTVEKLNRCKIGEVAQWLERDGANGKVGGSNPSFSTTLTDSRDGANRVG</sequence>
<dbReference type="Proteomes" id="UP000432350">
    <property type="component" value="Unassembled WGS sequence"/>
</dbReference>
<dbReference type="AlphaFoldDB" id="A0A654CZS0"/>
<proteinExistence type="predicted"/>
<organism evidence="2 3">
    <name type="scientific">Sphingobacterium multivorum</name>
    <dbReference type="NCBI Taxonomy" id="28454"/>
    <lineage>
        <taxon>Bacteria</taxon>
        <taxon>Pseudomonadati</taxon>
        <taxon>Bacteroidota</taxon>
        <taxon>Sphingobacteriia</taxon>
        <taxon>Sphingobacteriales</taxon>
        <taxon>Sphingobacteriaceae</taxon>
        <taxon>Sphingobacterium</taxon>
    </lineage>
</organism>
<feature type="region of interest" description="Disordered" evidence="1">
    <location>
        <begin position="53"/>
        <end position="81"/>
    </location>
</feature>
<gene>
    <name evidence="2" type="ORF">SPHINGO8BC_51426</name>
</gene>
<reference evidence="2 3" key="1">
    <citation type="submission" date="2019-10" db="EMBL/GenBank/DDBJ databases">
        <authorList>
            <person name="Karimi E."/>
        </authorList>
    </citation>
    <scope>NUCLEOTIDE SEQUENCE [LARGE SCALE GENOMIC DNA]</scope>
    <source>
        <strain evidence="2">Sphingobacterium sp. 8BC</strain>
    </source>
</reference>
<evidence type="ECO:0000256" key="1">
    <source>
        <dbReference type="SAM" id="MobiDB-lite"/>
    </source>
</evidence>
<dbReference type="EMBL" id="CABWMV010000024">
    <property type="protein sequence ID" value="VXC99084.1"/>
    <property type="molecule type" value="Genomic_DNA"/>
</dbReference>
<evidence type="ECO:0000313" key="2">
    <source>
        <dbReference type="EMBL" id="VXC99084.1"/>
    </source>
</evidence>
<name>A0A654CZS0_SPHMU</name>
<accession>A0A654CZS0</accession>
<evidence type="ECO:0000313" key="3">
    <source>
        <dbReference type="Proteomes" id="UP000432350"/>
    </source>
</evidence>
<feature type="compositionally biased region" description="Polar residues" evidence="1">
    <location>
        <begin position="62"/>
        <end position="71"/>
    </location>
</feature>
<feature type="compositionally biased region" description="Basic and acidic residues" evidence="1">
    <location>
        <begin position="72"/>
        <end position="81"/>
    </location>
</feature>